<evidence type="ECO:0000256" key="2">
    <source>
        <dbReference type="ARBA" id="ARBA00022801"/>
    </source>
</evidence>
<dbReference type="Gene3D" id="3.40.50.1820">
    <property type="entry name" value="alpha/beta hydrolase"/>
    <property type="match status" value="1"/>
</dbReference>
<dbReference type="InterPro" id="IPR029058">
    <property type="entry name" value="AB_hydrolase_fold"/>
</dbReference>
<keyword evidence="5" id="KW-1185">Reference proteome</keyword>
<dbReference type="Proteomes" id="UP000018418">
    <property type="component" value="Unassembled WGS sequence"/>
</dbReference>
<dbReference type="STRING" id="396323.VH98_11305"/>
<dbReference type="InterPro" id="IPR050565">
    <property type="entry name" value="LYPA1-2/EST-like"/>
</dbReference>
<evidence type="ECO:0000313" key="4">
    <source>
        <dbReference type="EMBL" id="ESK50850.1"/>
    </source>
</evidence>
<dbReference type="HOGENOM" id="CLU_049413_5_2_6"/>
<dbReference type="OrthoDB" id="9801763at2"/>
<dbReference type="PANTHER" id="PTHR10655">
    <property type="entry name" value="LYSOPHOSPHOLIPASE-RELATED"/>
    <property type="match status" value="1"/>
</dbReference>
<dbReference type="AlphaFoldDB" id="V2UQD6"/>
<organism evidence="4 5">
    <name type="scientific">Acinetobacter brisouii CIP 110357</name>
    <dbReference type="NCBI Taxonomy" id="1341683"/>
    <lineage>
        <taxon>Bacteria</taxon>
        <taxon>Pseudomonadati</taxon>
        <taxon>Pseudomonadota</taxon>
        <taxon>Gammaproteobacteria</taxon>
        <taxon>Moraxellales</taxon>
        <taxon>Moraxellaceae</taxon>
        <taxon>Acinetobacter</taxon>
    </lineage>
</organism>
<dbReference type="RefSeq" id="WP_004904966.1">
    <property type="nucleotide sequence ID" value="NZ_BBTI01000007.1"/>
</dbReference>
<keyword evidence="2" id="KW-0378">Hydrolase</keyword>
<dbReference type="PANTHER" id="PTHR10655:SF17">
    <property type="entry name" value="LYSOPHOSPHOLIPASE-LIKE PROTEIN 1"/>
    <property type="match status" value="1"/>
</dbReference>
<feature type="domain" description="Phospholipase/carboxylesterase/thioesterase" evidence="3">
    <location>
        <begin position="4"/>
        <end position="195"/>
    </location>
</feature>
<dbReference type="PATRIC" id="fig|1341683.3.peg.1335"/>
<dbReference type="EMBL" id="AYEU01000006">
    <property type="protein sequence ID" value="ESK50850.1"/>
    <property type="molecule type" value="Genomic_DNA"/>
</dbReference>
<evidence type="ECO:0000256" key="1">
    <source>
        <dbReference type="ARBA" id="ARBA00006499"/>
    </source>
</evidence>
<name>V2UQD6_9GAMM</name>
<evidence type="ECO:0000259" key="3">
    <source>
        <dbReference type="Pfam" id="PF02230"/>
    </source>
</evidence>
<evidence type="ECO:0000313" key="5">
    <source>
        <dbReference type="Proteomes" id="UP000018418"/>
    </source>
</evidence>
<protein>
    <recommendedName>
        <fullName evidence="3">Phospholipase/carboxylesterase/thioesterase domain-containing protein</fullName>
    </recommendedName>
</protein>
<accession>V2UQD6</accession>
<proteinExistence type="inferred from homology"/>
<dbReference type="GO" id="GO:0016787">
    <property type="term" value="F:hydrolase activity"/>
    <property type="evidence" value="ECO:0007669"/>
    <property type="project" value="UniProtKB-KW"/>
</dbReference>
<dbReference type="SUPFAM" id="SSF53474">
    <property type="entry name" value="alpha/beta-Hydrolases"/>
    <property type="match status" value="1"/>
</dbReference>
<gene>
    <name evidence="4" type="ORF">P255_01348</name>
</gene>
<reference evidence="4 5" key="1">
    <citation type="submission" date="2013-10" db="EMBL/GenBank/DDBJ databases">
        <title>The Genome Sequence of Acinetobacter brisouii CIP 110357.</title>
        <authorList>
            <consortium name="The Broad Institute Genomics Platform"/>
            <consortium name="The Broad Institute Genome Sequencing Center for Infectious Disease"/>
            <person name="Cerqueira G."/>
            <person name="Feldgarden M."/>
            <person name="Courvalin P."/>
            <person name="Grillot-Courvalin C."/>
            <person name="Clermont D."/>
            <person name="Rocha E."/>
            <person name="Yoon E.-J."/>
            <person name="Nemec A."/>
            <person name="Young S.K."/>
            <person name="Zeng Q."/>
            <person name="Gargeya S."/>
            <person name="Fitzgerald M."/>
            <person name="Abouelleil A."/>
            <person name="Alvarado L."/>
            <person name="Berlin A.M."/>
            <person name="Chapman S.B."/>
            <person name="Gainer-Dewar J."/>
            <person name="Goldberg J."/>
            <person name="Gnerre S."/>
            <person name="Griggs A."/>
            <person name="Gujja S."/>
            <person name="Hansen M."/>
            <person name="Howarth C."/>
            <person name="Imamovic A."/>
            <person name="Ireland A."/>
            <person name="Larimer J."/>
            <person name="McCowan C."/>
            <person name="Murphy C."/>
            <person name="Pearson M."/>
            <person name="Poon T.W."/>
            <person name="Priest M."/>
            <person name="Roberts A."/>
            <person name="Saif S."/>
            <person name="Shea T."/>
            <person name="Sykes S."/>
            <person name="Wortman J."/>
            <person name="Nusbaum C."/>
            <person name="Birren B."/>
        </authorList>
    </citation>
    <scope>NUCLEOTIDE SEQUENCE [LARGE SCALE GENOMIC DNA]</scope>
    <source>
        <strain evidence="4 5">CIP 110357</strain>
    </source>
</reference>
<comment type="similarity">
    <text evidence="1">Belongs to the AB hydrolase superfamily. AB hydrolase 2 family.</text>
</comment>
<sequence>MKIKLVIFLHGVGSQGADLLPVGKFWQHYYPELKIAAPNAPYRFMNSPEAFQWFSIDGVTVENRLQRIEQARPAFDQAIQQILEQHQLQDHLDQVVFCGFSQGTIMALDAVVSGRWAVAGVIGFSGRLSSPIQADLAYKPKILLLHGQSDTVISATESVQAEQYLTQAGFNATVHLFDGLGHSINRTELEQSLSFFK</sequence>
<dbReference type="InterPro" id="IPR003140">
    <property type="entry name" value="PLipase/COase/thioEstase"/>
</dbReference>
<dbReference type="Pfam" id="PF02230">
    <property type="entry name" value="Abhydrolase_2"/>
    <property type="match status" value="1"/>
</dbReference>
<comment type="caution">
    <text evidence="4">The sequence shown here is derived from an EMBL/GenBank/DDBJ whole genome shotgun (WGS) entry which is preliminary data.</text>
</comment>